<dbReference type="PANTHER" id="PTHR46056">
    <property type="entry name" value="LONG-CHAIN-ALCOHOL OXIDASE"/>
    <property type="match status" value="1"/>
</dbReference>
<protein>
    <submittedName>
        <fullName evidence="8">Putative GMC-type oxidoreductase</fullName>
        <ecNumber evidence="8">1.1.-.-</ecNumber>
    </submittedName>
</protein>
<evidence type="ECO:0000256" key="2">
    <source>
        <dbReference type="ARBA" id="ARBA00022630"/>
    </source>
</evidence>
<accession>A0A2H5Y4T5</accession>
<feature type="domain" description="FAD-binding" evidence="6">
    <location>
        <begin position="7"/>
        <end position="43"/>
    </location>
</feature>
<dbReference type="InterPro" id="IPR007867">
    <property type="entry name" value="GMC_OxRtase_C"/>
</dbReference>
<gene>
    <name evidence="8" type="ORF">HRbin22_00694</name>
</gene>
<comment type="similarity">
    <text evidence="1">Belongs to the GMC oxidoreductase family.</text>
</comment>
<dbReference type="SUPFAM" id="SSF51905">
    <property type="entry name" value="FAD/NAD(P)-binding domain"/>
    <property type="match status" value="1"/>
</dbReference>
<keyword evidence="4 8" id="KW-0560">Oxidoreductase</keyword>
<dbReference type="Pfam" id="PF05199">
    <property type="entry name" value="GMC_oxred_C"/>
    <property type="match status" value="1"/>
</dbReference>
<dbReference type="EMBL" id="BEHY01000010">
    <property type="protein sequence ID" value="GBD08454.1"/>
    <property type="molecule type" value="Genomic_DNA"/>
</dbReference>
<evidence type="ECO:0000259" key="7">
    <source>
        <dbReference type="Pfam" id="PF05199"/>
    </source>
</evidence>
<dbReference type="GO" id="GO:0016614">
    <property type="term" value="F:oxidoreductase activity, acting on CH-OH group of donors"/>
    <property type="evidence" value="ECO:0007669"/>
    <property type="project" value="InterPro"/>
</dbReference>
<dbReference type="Pfam" id="PF01494">
    <property type="entry name" value="FAD_binding_3"/>
    <property type="match status" value="1"/>
</dbReference>
<evidence type="ECO:0000313" key="8">
    <source>
        <dbReference type="EMBL" id="GBD08454.1"/>
    </source>
</evidence>
<dbReference type="Gene3D" id="3.30.560.10">
    <property type="entry name" value="Glucose Oxidase, domain 3"/>
    <property type="match status" value="1"/>
</dbReference>
<proteinExistence type="inferred from homology"/>
<comment type="caution">
    <text evidence="8">The sequence shown here is derived from an EMBL/GenBank/DDBJ whole genome shotgun (WGS) entry which is preliminary data.</text>
</comment>
<dbReference type="GO" id="GO:0071949">
    <property type="term" value="F:FAD binding"/>
    <property type="evidence" value="ECO:0007669"/>
    <property type="project" value="InterPro"/>
</dbReference>
<name>A0A2H5Y4T5_9CHLR</name>
<dbReference type="AlphaFoldDB" id="A0A2H5Y4T5"/>
<dbReference type="InterPro" id="IPR036188">
    <property type="entry name" value="FAD/NAD-bd_sf"/>
</dbReference>
<dbReference type="EC" id="1.1.-.-" evidence="8"/>
<dbReference type="InterPro" id="IPR000172">
    <property type="entry name" value="GMC_OxRdtase_N"/>
</dbReference>
<keyword evidence="2" id="KW-0285">Flavoprotein</keyword>
<evidence type="ECO:0000256" key="1">
    <source>
        <dbReference type="ARBA" id="ARBA00010790"/>
    </source>
</evidence>
<organism evidence="8 9">
    <name type="scientific">Candidatus Thermoflexus japonica</name>
    <dbReference type="NCBI Taxonomy" id="2035417"/>
    <lineage>
        <taxon>Bacteria</taxon>
        <taxon>Bacillati</taxon>
        <taxon>Chloroflexota</taxon>
        <taxon>Thermoflexia</taxon>
        <taxon>Thermoflexales</taxon>
        <taxon>Thermoflexaceae</taxon>
        <taxon>Thermoflexus</taxon>
    </lineage>
</organism>
<dbReference type="Proteomes" id="UP000236642">
    <property type="component" value="Unassembled WGS sequence"/>
</dbReference>
<feature type="domain" description="Glucose-methanol-choline oxidoreductase N-terminal" evidence="5">
    <location>
        <begin position="112"/>
        <end position="243"/>
    </location>
</feature>
<keyword evidence="3" id="KW-0274">FAD</keyword>
<dbReference type="PANTHER" id="PTHR46056:SF12">
    <property type="entry name" value="LONG-CHAIN-ALCOHOL OXIDASE"/>
    <property type="match status" value="1"/>
</dbReference>
<dbReference type="Gene3D" id="3.50.50.60">
    <property type="entry name" value="FAD/NAD(P)-binding domain"/>
    <property type="match status" value="3"/>
</dbReference>
<sequence>MADLLLEAEVIVVGTGPGGATVARELTRAGRRVLLLERGRPERHHPLYGTHLGALRYAERGGLFFTPEGIQVVVPSMVGGATGMFAGCAAPPPPWLREKYGIDLRREVAETMEELRIAPLPPEQRGAASTRLAEAARALGYAVYPQPKFIRPERSARFHCGAHCLLGCRCGAKWSAAEFVEEAVRAGAVLLTRARVERVLIEDGRAAGVAGRLSGRPFIARAERVVLAAGGLGTPRILQASGLQGAGERMAMDLTMIVYGLARQTGNAQDPPMTWSWDDPGLGVMFSTLVDPWLLYPVMAGMRRLRHVLTWPRWKHLLGVMIKLKDNLSGRLLTDGSLSKPLLPEDRERLQEAERTARRILIEAGADPDSIFSSPLRGTHPSATVRIGELVDANLQTEIPGLYVCDASVFPEALGRPTVLTIIALGKRLARQMLQA</sequence>
<evidence type="ECO:0000256" key="4">
    <source>
        <dbReference type="ARBA" id="ARBA00023002"/>
    </source>
</evidence>
<dbReference type="Pfam" id="PF00732">
    <property type="entry name" value="GMC_oxred_N"/>
    <property type="match status" value="1"/>
</dbReference>
<evidence type="ECO:0000313" key="9">
    <source>
        <dbReference type="Proteomes" id="UP000236642"/>
    </source>
</evidence>
<reference evidence="9" key="1">
    <citation type="submission" date="2017-09" db="EMBL/GenBank/DDBJ databases">
        <title>Metaegenomics of thermophilic ammonia-oxidizing enrichment culture.</title>
        <authorList>
            <person name="Kato S."/>
            <person name="Suzuki K."/>
        </authorList>
    </citation>
    <scope>NUCLEOTIDE SEQUENCE [LARGE SCALE GENOMIC DNA]</scope>
</reference>
<dbReference type="InterPro" id="IPR002938">
    <property type="entry name" value="FAD-bd"/>
</dbReference>
<evidence type="ECO:0000259" key="6">
    <source>
        <dbReference type="Pfam" id="PF01494"/>
    </source>
</evidence>
<evidence type="ECO:0000259" key="5">
    <source>
        <dbReference type="Pfam" id="PF00732"/>
    </source>
</evidence>
<feature type="domain" description="Glucose-methanol-choline oxidoreductase C-terminal" evidence="7">
    <location>
        <begin position="344"/>
        <end position="426"/>
    </location>
</feature>
<evidence type="ECO:0000256" key="3">
    <source>
        <dbReference type="ARBA" id="ARBA00022827"/>
    </source>
</evidence>